<gene>
    <name evidence="11" type="ORF">SAMN02745199_0318</name>
</gene>
<proteinExistence type="inferred from homology"/>
<dbReference type="GO" id="GO:0005737">
    <property type="term" value="C:cytoplasm"/>
    <property type="evidence" value="ECO:0007669"/>
    <property type="project" value="UniProtKB-ARBA"/>
</dbReference>
<keyword evidence="12" id="KW-1185">Reference proteome</keyword>
<dbReference type="EC" id="3.4.11.-" evidence="10"/>
<keyword evidence="8 9" id="KW-0482">Metalloprotease</keyword>
<evidence type="ECO:0000256" key="5">
    <source>
        <dbReference type="ARBA" id="ARBA00022723"/>
    </source>
</evidence>
<dbReference type="OrthoDB" id="89722at2"/>
<name>A0A1M5R3N4_9BACT</name>
<evidence type="ECO:0000256" key="6">
    <source>
        <dbReference type="ARBA" id="ARBA00022801"/>
    </source>
</evidence>
<dbReference type="PANTHER" id="PTHR28570:SF2">
    <property type="entry name" value="M18 FAMILY AMINOPEPTIDASE 1-RELATED"/>
    <property type="match status" value="1"/>
</dbReference>
<dbReference type="Gene3D" id="3.40.630.10">
    <property type="entry name" value="Zn peptidases"/>
    <property type="match status" value="1"/>
</dbReference>
<keyword evidence="5 9" id="KW-0479">Metal-binding</keyword>
<evidence type="ECO:0000256" key="8">
    <source>
        <dbReference type="ARBA" id="ARBA00023049"/>
    </source>
</evidence>
<dbReference type="Proteomes" id="UP000242592">
    <property type="component" value="Unassembled WGS sequence"/>
</dbReference>
<dbReference type="Pfam" id="PF02127">
    <property type="entry name" value="Peptidase_M18"/>
    <property type="match status" value="1"/>
</dbReference>
<keyword evidence="6 9" id="KW-0378">Hydrolase</keyword>
<evidence type="ECO:0000256" key="9">
    <source>
        <dbReference type="RuleBase" id="RU004386"/>
    </source>
</evidence>
<evidence type="ECO:0000256" key="3">
    <source>
        <dbReference type="ARBA" id="ARBA00022438"/>
    </source>
</evidence>
<reference evidence="12" key="1">
    <citation type="submission" date="2016-11" db="EMBL/GenBank/DDBJ databases">
        <authorList>
            <person name="Varghese N."/>
            <person name="Submissions S."/>
        </authorList>
    </citation>
    <scope>NUCLEOTIDE SEQUENCE [LARGE SCALE GENOMIC DNA]</scope>
    <source>
        <strain evidence="12">DSM 15807</strain>
    </source>
</reference>
<dbReference type="GO" id="GO:0008270">
    <property type="term" value="F:zinc ion binding"/>
    <property type="evidence" value="ECO:0007669"/>
    <property type="project" value="InterPro"/>
</dbReference>
<evidence type="ECO:0000313" key="11">
    <source>
        <dbReference type="EMBL" id="SHH20942.1"/>
    </source>
</evidence>
<dbReference type="STRING" id="1123380.SAMN02745199_0318"/>
<dbReference type="GO" id="GO:0006508">
    <property type="term" value="P:proteolysis"/>
    <property type="evidence" value="ECO:0007669"/>
    <property type="project" value="UniProtKB-KW"/>
</dbReference>
<dbReference type="Gene3D" id="2.30.250.10">
    <property type="entry name" value="Aminopeptidase i, Domain 2"/>
    <property type="match status" value="1"/>
</dbReference>
<keyword evidence="4 9" id="KW-0645">Protease</keyword>
<evidence type="ECO:0000256" key="2">
    <source>
        <dbReference type="ARBA" id="ARBA00008290"/>
    </source>
</evidence>
<dbReference type="AlphaFoldDB" id="A0A1M5R3N4"/>
<dbReference type="RefSeq" id="WP_073071400.1">
    <property type="nucleotide sequence ID" value="NZ_FQXN01000001.1"/>
</dbReference>
<keyword evidence="3 9" id="KW-0031">Aminopeptidase</keyword>
<dbReference type="SUPFAM" id="SSF53187">
    <property type="entry name" value="Zn-dependent exopeptidases"/>
    <property type="match status" value="1"/>
</dbReference>
<dbReference type="InterPro" id="IPR001948">
    <property type="entry name" value="Peptidase_M18"/>
</dbReference>
<dbReference type="SUPFAM" id="SSF101821">
    <property type="entry name" value="Aminopeptidase/glucanase lid domain"/>
    <property type="match status" value="1"/>
</dbReference>
<keyword evidence="7 9" id="KW-0862">Zinc</keyword>
<evidence type="ECO:0000256" key="10">
    <source>
        <dbReference type="RuleBase" id="RU004387"/>
    </source>
</evidence>
<dbReference type="EMBL" id="FQXN01000001">
    <property type="protein sequence ID" value="SHH20942.1"/>
    <property type="molecule type" value="Genomic_DNA"/>
</dbReference>
<dbReference type="NCBIfam" id="NF002600">
    <property type="entry name" value="PRK02256.1"/>
    <property type="match status" value="1"/>
</dbReference>
<accession>A0A1M5R3N4</accession>
<comment type="cofactor">
    <cofactor evidence="1 10">
        <name>Zn(2+)</name>
        <dbReference type="ChEBI" id="CHEBI:29105"/>
    </cofactor>
</comment>
<protein>
    <recommendedName>
        <fullName evidence="10">M18 family aminopeptidase</fullName>
        <ecNumber evidence="10">3.4.11.-</ecNumber>
    </recommendedName>
</protein>
<dbReference type="PRINTS" id="PR00932">
    <property type="entry name" value="AMINO1PTASE"/>
</dbReference>
<comment type="similarity">
    <text evidence="2 9">Belongs to the peptidase M18 family.</text>
</comment>
<evidence type="ECO:0000256" key="4">
    <source>
        <dbReference type="ARBA" id="ARBA00022670"/>
    </source>
</evidence>
<evidence type="ECO:0000313" key="12">
    <source>
        <dbReference type="Proteomes" id="UP000242592"/>
    </source>
</evidence>
<dbReference type="GO" id="GO:0004177">
    <property type="term" value="F:aminopeptidase activity"/>
    <property type="evidence" value="ECO:0007669"/>
    <property type="project" value="UniProtKB-KW"/>
</dbReference>
<dbReference type="InterPro" id="IPR023358">
    <property type="entry name" value="Peptidase_M18_dom2"/>
</dbReference>
<sequence>MSLWYKRNREKVENFSREYLKFINSALTERLSVMFYKDLLEKNGFISLNEYTGKEEKVYYINRHKSLVAARIVDHPKYGFNIIAAHIDAPRIDLKPNPLYEDENIALMKTHYYGGLKLYQWYNIPLALVGVVIKEDGTKLDIKIGIEENDPVFVLPDVLPHLDKKDEKMSEKFQGEKLNLIVGSIPLEGENKEPVKKYVLKILEEKYGISEEDFVSADLELVPAIKAREVGFDKSFIGAYGQDDRICSYQAIRALIDAENLEKSAAVILFDREEIGSEGDSGAKARFYKKFFRKLLKIHGETDSEYALDILTENSLVISADVAALVNPTFKDVHDKYNAAKTGEGVALVKYTGARGKSGSSEAHAEIVAHVRKILNRAGIKWQVATLGKVGVGGGGTVAKFLAQEGFNVIDMGPGLISMHSPYELVSKVDLYETYLAFKELLAKR</sequence>
<organism evidence="11 12">
    <name type="scientific">Thermosipho atlanticus DSM 15807</name>
    <dbReference type="NCBI Taxonomy" id="1123380"/>
    <lineage>
        <taxon>Bacteria</taxon>
        <taxon>Thermotogati</taxon>
        <taxon>Thermotogota</taxon>
        <taxon>Thermotogae</taxon>
        <taxon>Thermotogales</taxon>
        <taxon>Fervidobacteriaceae</taxon>
        <taxon>Thermosipho</taxon>
    </lineage>
</organism>
<evidence type="ECO:0000256" key="1">
    <source>
        <dbReference type="ARBA" id="ARBA00001947"/>
    </source>
</evidence>
<dbReference type="PANTHER" id="PTHR28570">
    <property type="entry name" value="ASPARTYL AMINOPEPTIDASE"/>
    <property type="match status" value="1"/>
</dbReference>
<dbReference type="GO" id="GO:0008237">
    <property type="term" value="F:metallopeptidase activity"/>
    <property type="evidence" value="ECO:0007669"/>
    <property type="project" value="UniProtKB-KW"/>
</dbReference>
<evidence type="ECO:0000256" key="7">
    <source>
        <dbReference type="ARBA" id="ARBA00022833"/>
    </source>
</evidence>